<dbReference type="PANTHER" id="PTHR43432:SF3">
    <property type="entry name" value="SLR0285 PROTEIN"/>
    <property type="match status" value="1"/>
</dbReference>
<gene>
    <name evidence="5" type="ORF">EJQ19_13740</name>
</gene>
<dbReference type="InterPro" id="IPR058240">
    <property type="entry name" value="rSAM_sf"/>
</dbReference>
<name>A0A3S0A448_9BACL</name>
<dbReference type="PROSITE" id="PS51918">
    <property type="entry name" value="RADICAL_SAM"/>
    <property type="match status" value="1"/>
</dbReference>
<reference evidence="5 6" key="1">
    <citation type="submission" date="2018-12" db="EMBL/GenBank/DDBJ databases">
        <title>Bacillus ochoae sp. nov., Paenibacillus whitsoniae sp. nov., Paenibacillus spiritus sp. nov. Isolated from the Mars Exploration Rover during spacecraft assembly.</title>
        <authorList>
            <person name="Seuylemezian A."/>
            <person name="Vaishampayan P."/>
        </authorList>
    </citation>
    <scope>NUCLEOTIDE SEQUENCE [LARGE SCALE GENOMIC DNA]</scope>
    <source>
        <strain evidence="5 6">MER 54</strain>
    </source>
</reference>
<keyword evidence="2" id="KW-0408">Iron</keyword>
<evidence type="ECO:0000256" key="2">
    <source>
        <dbReference type="ARBA" id="ARBA00023004"/>
    </source>
</evidence>
<dbReference type="Proteomes" id="UP000276128">
    <property type="component" value="Unassembled WGS sequence"/>
</dbReference>
<dbReference type="SFLD" id="SFLDS00029">
    <property type="entry name" value="Radical_SAM"/>
    <property type="match status" value="1"/>
</dbReference>
<evidence type="ECO:0000256" key="1">
    <source>
        <dbReference type="ARBA" id="ARBA00022723"/>
    </source>
</evidence>
<dbReference type="GO" id="GO:0003824">
    <property type="term" value="F:catalytic activity"/>
    <property type="evidence" value="ECO:0007669"/>
    <property type="project" value="InterPro"/>
</dbReference>
<dbReference type="SUPFAM" id="SSF102114">
    <property type="entry name" value="Radical SAM enzymes"/>
    <property type="match status" value="1"/>
</dbReference>
<sequence>MRVHVRQKEAKSLLTKASGFLEGYTHTLNPYSGCSFACSYCYVRQMPVALFHEGEAWGSWVDVKANAPELLEKELVRAKRRGPVTIFCSSATDPYQPVEAKERITRSLLDVMSGDLALRPDFLFVQTRSPLVTRDANLLARLGDRVRVSLTVETDREDVRRAFTPAAPPVQARLRALRELRARGIPVQATIAPVLPSSADFAERLAGIVDRVCIDDYFMGDGSGGRRTERIGVRAIYDALGLSDWYSRDAYQRVYEQLLRHFPQERVFVSQQGFLP</sequence>
<dbReference type="EMBL" id="RXHU01000036">
    <property type="protein sequence ID" value="RTE09146.1"/>
    <property type="molecule type" value="Genomic_DNA"/>
</dbReference>
<dbReference type="Pfam" id="PF04055">
    <property type="entry name" value="Radical_SAM"/>
    <property type="match status" value="1"/>
</dbReference>
<dbReference type="GO" id="GO:0051536">
    <property type="term" value="F:iron-sulfur cluster binding"/>
    <property type="evidence" value="ECO:0007669"/>
    <property type="project" value="UniProtKB-KW"/>
</dbReference>
<accession>A0A3S0A448</accession>
<proteinExistence type="predicted"/>
<dbReference type="CDD" id="cd01335">
    <property type="entry name" value="Radical_SAM"/>
    <property type="match status" value="1"/>
</dbReference>
<dbReference type="SFLD" id="SFLDG01084">
    <property type="entry name" value="Uncharacterised_Radical_SAM_Su"/>
    <property type="match status" value="1"/>
</dbReference>
<comment type="caution">
    <text evidence="5">The sequence shown here is derived from an EMBL/GenBank/DDBJ whole genome shotgun (WGS) entry which is preliminary data.</text>
</comment>
<evidence type="ECO:0000313" key="6">
    <source>
        <dbReference type="Proteomes" id="UP000276128"/>
    </source>
</evidence>
<dbReference type="Gene3D" id="3.80.30.30">
    <property type="match status" value="1"/>
</dbReference>
<dbReference type="SMART" id="SM00729">
    <property type="entry name" value="Elp3"/>
    <property type="match status" value="1"/>
</dbReference>
<keyword evidence="1" id="KW-0479">Metal-binding</keyword>
<evidence type="ECO:0000313" key="5">
    <source>
        <dbReference type="EMBL" id="RTE09146.1"/>
    </source>
</evidence>
<feature type="domain" description="Radical SAM core" evidence="4">
    <location>
        <begin position="20"/>
        <end position="265"/>
    </location>
</feature>
<keyword evidence="6" id="KW-1185">Reference proteome</keyword>
<dbReference type="InterPro" id="IPR040086">
    <property type="entry name" value="MJ0683-like"/>
</dbReference>
<dbReference type="InterPro" id="IPR006638">
    <property type="entry name" value="Elp3/MiaA/NifB-like_rSAM"/>
</dbReference>
<keyword evidence="3" id="KW-0411">Iron-sulfur</keyword>
<organism evidence="5 6">
    <name type="scientific">Paenibacillus whitsoniae</name>
    <dbReference type="NCBI Taxonomy" id="2496558"/>
    <lineage>
        <taxon>Bacteria</taxon>
        <taxon>Bacillati</taxon>
        <taxon>Bacillota</taxon>
        <taxon>Bacilli</taxon>
        <taxon>Bacillales</taxon>
        <taxon>Paenibacillaceae</taxon>
        <taxon>Paenibacillus</taxon>
    </lineage>
</organism>
<dbReference type="InterPro" id="IPR007197">
    <property type="entry name" value="rSAM"/>
</dbReference>
<protein>
    <submittedName>
        <fullName evidence="5">Radical SAM protein</fullName>
    </submittedName>
</protein>
<dbReference type="PANTHER" id="PTHR43432">
    <property type="entry name" value="SLR0285 PROTEIN"/>
    <property type="match status" value="1"/>
</dbReference>
<dbReference type="GO" id="GO:0046872">
    <property type="term" value="F:metal ion binding"/>
    <property type="evidence" value="ECO:0007669"/>
    <property type="project" value="UniProtKB-KW"/>
</dbReference>
<dbReference type="AlphaFoldDB" id="A0A3S0A448"/>
<dbReference type="RefSeq" id="WP_126141806.1">
    <property type="nucleotide sequence ID" value="NZ_RXHU01000036.1"/>
</dbReference>
<evidence type="ECO:0000256" key="3">
    <source>
        <dbReference type="ARBA" id="ARBA00023014"/>
    </source>
</evidence>
<dbReference type="OrthoDB" id="9785699at2"/>
<evidence type="ECO:0000259" key="4">
    <source>
        <dbReference type="PROSITE" id="PS51918"/>
    </source>
</evidence>